<dbReference type="Pfam" id="PF03447">
    <property type="entry name" value="NAD_binding_3"/>
    <property type="match status" value="1"/>
</dbReference>
<dbReference type="PIRSF" id="PIRSF005227">
    <property type="entry name" value="Asp_dh_NAD_syn"/>
    <property type="match status" value="1"/>
</dbReference>
<dbReference type="Gene3D" id="3.30.360.10">
    <property type="entry name" value="Dihydrodipicolinate Reductase, domain 2"/>
    <property type="match status" value="1"/>
</dbReference>
<dbReference type="NCBIfam" id="NF009827">
    <property type="entry name" value="PRK13303.1-2"/>
    <property type="match status" value="1"/>
</dbReference>
<proteinExistence type="inferred from homology"/>
<dbReference type="InterPro" id="IPR020626">
    <property type="entry name" value="Asp_DH_prok"/>
</dbReference>
<comment type="catalytic activity">
    <reaction evidence="6">
        <text>L-aspartate + NAD(+) + H2O = oxaloacetate + NH4(+) + NADH + H(+)</text>
        <dbReference type="Rhea" id="RHEA:11788"/>
        <dbReference type="ChEBI" id="CHEBI:15377"/>
        <dbReference type="ChEBI" id="CHEBI:15378"/>
        <dbReference type="ChEBI" id="CHEBI:16452"/>
        <dbReference type="ChEBI" id="CHEBI:28938"/>
        <dbReference type="ChEBI" id="CHEBI:29991"/>
        <dbReference type="ChEBI" id="CHEBI:57540"/>
        <dbReference type="ChEBI" id="CHEBI:57945"/>
        <dbReference type="EC" id="1.4.1.21"/>
    </reaction>
</comment>
<name>A0ABV7RBW6_9RHOB</name>
<evidence type="ECO:0000313" key="10">
    <source>
        <dbReference type="Proteomes" id="UP001595721"/>
    </source>
</evidence>
<dbReference type="PANTHER" id="PTHR31873">
    <property type="entry name" value="L-ASPARTATE DEHYDROGENASE-RELATED"/>
    <property type="match status" value="1"/>
</dbReference>
<evidence type="ECO:0000313" key="9">
    <source>
        <dbReference type="EMBL" id="MFC3530185.1"/>
    </source>
</evidence>
<dbReference type="NCBIfam" id="NF009829">
    <property type="entry name" value="PRK13303.1-4"/>
    <property type="match status" value="1"/>
</dbReference>
<evidence type="ECO:0000259" key="7">
    <source>
        <dbReference type="Pfam" id="PF01958"/>
    </source>
</evidence>
<dbReference type="SUPFAM" id="SSF55347">
    <property type="entry name" value="Glyceraldehyde-3-phosphate dehydrogenase-like, C-terminal domain"/>
    <property type="match status" value="1"/>
</dbReference>
<dbReference type="PANTHER" id="PTHR31873:SF6">
    <property type="entry name" value="ASPARTATE DEHYDROGENASE DOMAIN-CONTAINING PROTEIN"/>
    <property type="match status" value="1"/>
</dbReference>
<dbReference type="RefSeq" id="WP_377746345.1">
    <property type="nucleotide sequence ID" value="NZ_JBHRXJ010000020.1"/>
</dbReference>
<accession>A0ABV7RBW6</accession>
<dbReference type="InterPro" id="IPR036291">
    <property type="entry name" value="NAD(P)-bd_dom_sf"/>
</dbReference>
<evidence type="ECO:0000256" key="6">
    <source>
        <dbReference type="HAMAP-Rule" id="MF_01265"/>
    </source>
</evidence>
<keyword evidence="2 6" id="KW-0662">Pyridine nucleotide biosynthesis</keyword>
<dbReference type="InterPro" id="IPR002811">
    <property type="entry name" value="Asp_DH"/>
</dbReference>
<evidence type="ECO:0000256" key="5">
    <source>
        <dbReference type="ARBA" id="ARBA00023027"/>
    </source>
</evidence>
<dbReference type="GO" id="GO:0033735">
    <property type="term" value="F:aspartate dehydrogenase [NAD(P)+] activity"/>
    <property type="evidence" value="ECO:0007669"/>
    <property type="project" value="UniProtKB-EC"/>
</dbReference>
<evidence type="ECO:0000256" key="3">
    <source>
        <dbReference type="ARBA" id="ARBA00022857"/>
    </source>
</evidence>
<organism evidence="9 10">
    <name type="scientific">Paracoccus mangrovi</name>
    <dbReference type="NCBI Taxonomy" id="1715645"/>
    <lineage>
        <taxon>Bacteria</taxon>
        <taxon>Pseudomonadati</taxon>
        <taxon>Pseudomonadota</taxon>
        <taxon>Alphaproteobacteria</taxon>
        <taxon>Rhodobacterales</taxon>
        <taxon>Paracoccaceae</taxon>
        <taxon>Paracoccus</taxon>
    </lineage>
</organism>
<dbReference type="Pfam" id="PF01958">
    <property type="entry name" value="Asp_DH_C"/>
    <property type="match status" value="1"/>
</dbReference>
<keyword evidence="4 6" id="KW-0560">Oxidoreductase</keyword>
<comment type="catalytic activity">
    <reaction evidence="6">
        <text>L-aspartate + NADP(+) + H2O = oxaloacetate + NH4(+) + NADPH + H(+)</text>
        <dbReference type="Rhea" id="RHEA:11784"/>
        <dbReference type="ChEBI" id="CHEBI:15377"/>
        <dbReference type="ChEBI" id="CHEBI:15378"/>
        <dbReference type="ChEBI" id="CHEBI:16452"/>
        <dbReference type="ChEBI" id="CHEBI:28938"/>
        <dbReference type="ChEBI" id="CHEBI:29991"/>
        <dbReference type="ChEBI" id="CHEBI:57783"/>
        <dbReference type="ChEBI" id="CHEBI:58349"/>
        <dbReference type="EC" id="1.4.1.21"/>
    </reaction>
</comment>
<sequence>MKIGIIGQGAIAQYVQQQLARRGVVPQVVLARSAAARDGDGIAHVTDAADLPGDLDLMVDCAGHAALAQHGPAILERGLDLVTVSLGALADQDLHERLLSAAHRGHARLHLASGAIGGLDCLRAARVGGLAEVTYIGRKPPAGWKGSPAEAELDLDQLSRPAIHFEGTARKVAIAYPKNANVAAAVALAGTGFDATRVRLIADPAINTNIHEIHATGAFGSFTFRVDGQALPDNPRSSALAAMSVVAAIEQQDAAITI</sequence>
<dbReference type="EC" id="1.4.1.21" evidence="6"/>
<comment type="pathway">
    <text evidence="6">Cofactor biosynthesis; NAD(+) biosynthesis; iminoaspartate from L-aspartate (dehydrogenase route): step 1/1.</text>
</comment>
<keyword evidence="5 6" id="KW-0520">NAD</keyword>
<dbReference type="SUPFAM" id="SSF51735">
    <property type="entry name" value="NAD(P)-binding Rossmann-fold domains"/>
    <property type="match status" value="1"/>
</dbReference>
<reference evidence="10" key="1">
    <citation type="journal article" date="2019" name="Int. J. Syst. Evol. Microbiol.">
        <title>The Global Catalogue of Microorganisms (GCM) 10K type strain sequencing project: providing services to taxonomists for standard genome sequencing and annotation.</title>
        <authorList>
            <consortium name="The Broad Institute Genomics Platform"/>
            <consortium name="The Broad Institute Genome Sequencing Center for Infectious Disease"/>
            <person name="Wu L."/>
            <person name="Ma J."/>
        </authorList>
    </citation>
    <scope>NUCLEOTIDE SEQUENCE [LARGE SCALE GENOMIC DNA]</scope>
    <source>
        <strain evidence="10">KCTC 42899</strain>
    </source>
</reference>
<evidence type="ECO:0000259" key="8">
    <source>
        <dbReference type="Pfam" id="PF03447"/>
    </source>
</evidence>
<dbReference type="HAMAP" id="MF_01265">
    <property type="entry name" value="NadX"/>
    <property type="match status" value="1"/>
</dbReference>
<feature type="binding site" evidence="6">
    <location>
        <position position="115"/>
    </location>
    <ligand>
        <name>NAD(+)</name>
        <dbReference type="ChEBI" id="CHEBI:57540"/>
    </ligand>
</feature>
<comment type="similarity">
    <text evidence="1 6">Belongs to the L-aspartate dehydrogenase family.</text>
</comment>
<feature type="binding site" evidence="6">
    <location>
        <position position="181"/>
    </location>
    <ligand>
        <name>NAD(+)</name>
        <dbReference type="ChEBI" id="CHEBI:57540"/>
    </ligand>
</feature>
<keyword evidence="3 6" id="KW-0521">NADP</keyword>
<keyword evidence="10" id="KW-1185">Reference proteome</keyword>
<comment type="miscellaneous">
    <text evidence="6">The iminoaspartate product is unstable in aqueous solution and can decompose to oxaloacetate and ammonia.</text>
</comment>
<protein>
    <recommendedName>
        <fullName evidence="6">L-aspartate dehydrogenase</fullName>
        <ecNumber evidence="6">1.4.1.21</ecNumber>
    </recommendedName>
</protein>
<dbReference type="InterPro" id="IPR011182">
    <property type="entry name" value="L-Asp_DH"/>
</dbReference>
<dbReference type="NCBIfam" id="NF009828">
    <property type="entry name" value="PRK13303.1-3"/>
    <property type="match status" value="1"/>
</dbReference>
<feature type="domain" description="Aspartate/homoserine dehydrogenase NAD-binding" evidence="8">
    <location>
        <begin position="6"/>
        <end position="111"/>
    </location>
</feature>
<dbReference type="InterPro" id="IPR005106">
    <property type="entry name" value="Asp/hSer_DH_NAD-bd"/>
</dbReference>
<comment type="caution">
    <text evidence="9">The sequence shown here is derived from an EMBL/GenBank/DDBJ whole genome shotgun (WGS) entry which is preliminary data.</text>
</comment>
<evidence type="ECO:0000256" key="2">
    <source>
        <dbReference type="ARBA" id="ARBA00022642"/>
    </source>
</evidence>
<dbReference type="Gene3D" id="3.40.50.720">
    <property type="entry name" value="NAD(P)-binding Rossmann-like Domain"/>
    <property type="match status" value="1"/>
</dbReference>
<comment type="function">
    <text evidence="6">Specifically catalyzes the NAD or NADP-dependent dehydrogenation of L-aspartate to iminoaspartate.</text>
</comment>
<dbReference type="EMBL" id="JBHRXJ010000020">
    <property type="protein sequence ID" value="MFC3530185.1"/>
    <property type="molecule type" value="Genomic_DNA"/>
</dbReference>
<feature type="active site" evidence="6">
    <location>
        <position position="211"/>
    </location>
</feature>
<evidence type="ECO:0000256" key="1">
    <source>
        <dbReference type="ARBA" id="ARBA00008331"/>
    </source>
</evidence>
<dbReference type="Proteomes" id="UP001595721">
    <property type="component" value="Unassembled WGS sequence"/>
</dbReference>
<evidence type="ECO:0000256" key="4">
    <source>
        <dbReference type="ARBA" id="ARBA00023002"/>
    </source>
</evidence>
<gene>
    <name evidence="6" type="primary">nadX</name>
    <name evidence="9" type="ORF">ACFOMH_18605</name>
</gene>
<feature type="domain" description="Aspartate dehydrogenase" evidence="7">
    <location>
        <begin position="159"/>
        <end position="246"/>
    </location>
</feature>